<gene>
    <name evidence="2" type="ORF">HNR40_009328</name>
</gene>
<evidence type="ECO:0000313" key="3">
    <source>
        <dbReference type="Proteomes" id="UP000568380"/>
    </source>
</evidence>
<keyword evidence="3" id="KW-1185">Reference proteome</keyword>
<protein>
    <submittedName>
        <fullName evidence="2">Uncharacterized protein</fullName>
    </submittedName>
</protein>
<dbReference type="EMBL" id="JACHIN010000019">
    <property type="protein sequence ID" value="MBB5083823.1"/>
    <property type="molecule type" value="Genomic_DNA"/>
</dbReference>
<organism evidence="2 3">
    <name type="scientific">Nonomuraea endophytica</name>
    <dbReference type="NCBI Taxonomy" id="714136"/>
    <lineage>
        <taxon>Bacteria</taxon>
        <taxon>Bacillati</taxon>
        <taxon>Actinomycetota</taxon>
        <taxon>Actinomycetes</taxon>
        <taxon>Streptosporangiales</taxon>
        <taxon>Streptosporangiaceae</taxon>
        <taxon>Nonomuraea</taxon>
    </lineage>
</organism>
<name>A0A7W8AFH4_9ACTN</name>
<sequence length="374" mass="41520">MATPSQGPQADYERAEPGHAEPPPQQTRTAPEAPLAWPGDSEVRIVLWGPTFSGKTTFLGALFLAPERIEGFGTWNIIPLSEESSLFQRAIVKTLEDGHAFPPKTLTEGKPLAWRFVGDLIGSGHSRRLMPFRVPSRLRGGGWNRSGDTVTFTLHIQDLPGEAYDFSKPYPNQNAIIRHLADANALIYLHDPLRDADEFEALTMGFFRDMTEALQTYDPDKLIKGRLHHHVATCVTKFDHPAIYREALKQTFALCDPEPPHAPRVTDENGKAFFAWICDLYRDEGVNYMRAALETKFLPQRVRYYATSAIGFYQKNGQVNLDDCVNSGPVPDPVTGKMVNGIRGPLHPINVLEPLVNLAMAVRKAKPGTPGGGR</sequence>
<feature type="region of interest" description="Disordered" evidence="1">
    <location>
        <begin position="1"/>
        <end position="35"/>
    </location>
</feature>
<comment type="caution">
    <text evidence="2">The sequence shown here is derived from an EMBL/GenBank/DDBJ whole genome shotgun (WGS) entry which is preliminary data.</text>
</comment>
<proteinExistence type="predicted"/>
<accession>A0A7W8AFH4</accession>
<dbReference type="Proteomes" id="UP000568380">
    <property type="component" value="Unassembled WGS sequence"/>
</dbReference>
<dbReference type="RefSeq" id="WP_184973277.1">
    <property type="nucleotide sequence ID" value="NZ_JACHIN010000019.1"/>
</dbReference>
<dbReference type="SUPFAM" id="SSF52540">
    <property type="entry name" value="P-loop containing nucleoside triphosphate hydrolases"/>
    <property type="match status" value="1"/>
</dbReference>
<evidence type="ECO:0000313" key="2">
    <source>
        <dbReference type="EMBL" id="MBB5083823.1"/>
    </source>
</evidence>
<dbReference type="AlphaFoldDB" id="A0A7W8AFH4"/>
<evidence type="ECO:0000256" key="1">
    <source>
        <dbReference type="SAM" id="MobiDB-lite"/>
    </source>
</evidence>
<reference evidence="2 3" key="1">
    <citation type="submission" date="2020-08" db="EMBL/GenBank/DDBJ databases">
        <title>Genomic Encyclopedia of Type Strains, Phase IV (KMG-IV): sequencing the most valuable type-strain genomes for metagenomic binning, comparative biology and taxonomic classification.</title>
        <authorList>
            <person name="Goeker M."/>
        </authorList>
    </citation>
    <scope>NUCLEOTIDE SEQUENCE [LARGE SCALE GENOMIC DNA]</scope>
    <source>
        <strain evidence="2 3">DSM 45385</strain>
    </source>
</reference>
<dbReference type="InterPro" id="IPR027417">
    <property type="entry name" value="P-loop_NTPase"/>
</dbReference>